<sequence>MTPTITGLDLLALVLLGHIWAVVVALAIHANNADPDPESGARWAGRRFSLGMRLYAGTLLLATVVVWLPFAVGGYPFWPEAADSGTARGAFFATALGGIAIGGGFYLLAGGVVAAVTSYRLRQEGPTAIGGVDDGLITVSGTVVPTTATGPSGGSGTSTTTVTNTTNTTNTTGTTNANTNPLSTPLTGTTAVWYRLIATDTESATSSSLLSRLSNSVTTRLGIGTPNETHQLECDHVPFVLEDDTGRIRVDPAHAAVALESTTTRVRASETPPDRLAAWLRGARYAGDVDRERTYHETVLEPGIDVTVVGIVRSEAADAGAIMDVDVDVDVDADTDSDIATDSAGQATATETNESPLVIAARKPSTELFIEGGHDQTALARTWFRGTAVRGLLWGMAAIAAGSAALWWMVLT</sequence>
<evidence type="ECO:0000256" key="5">
    <source>
        <dbReference type="ARBA" id="ARBA00022692"/>
    </source>
</evidence>
<evidence type="ECO:0000313" key="16">
    <source>
        <dbReference type="Proteomes" id="UP000011693"/>
    </source>
</evidence>
<dbReference type="OrthoDB" id="170690at2157"/>
<keyword evidence="8" id="KW-0833">Ubl conjugation pathway</keyword>
<dbReference type="EMBL" id="AOIN01000046">
    <property type="protein sequence ID" value="ELZ01220.1"/>
    <property type="molecule type" value="Genomic_DNA"/>
</dbReference>
<evidence type="ECO:0000256" key="11">
    <source>
        <dbReference type="ARBA" id="ARBA00023136"/>
    </source>
</evidence>
<evidence type="ECO:0000256" key="13">
    <source>
        <dbReference type="SAM" id="Phobius"/>
    </source>
</evidence>
<name>M0ARP3_9EURY</name>
<gene>
    <name evidence="15" type="ORF">C482_08491</name>
</gene>
<dbReference type="GO" id="GO:0016020">
    <property type="term" value="C:membrane"/>
    <property type="evidence" value="ECO:0007669"/>
    <property type="project" value="UniProtKB-SubCell"/>
</dbReference>
<evidence type="ECO:0000256" key="6">
    <source>
        <dbReference type="ARBA" id="ARBA00022723"/>
    </source>
</evidence>
<feature type="transmembrane region" description="Helical" evidence="13">
    <location>
        <begin position="391"/>
        <end position="410"/>
    </location>
</feature>
<dbReference type="RefSeq" id="WP_006167089.1">
    <property type="nucleotide sequence ID" value="NZ_AOIN01000046.1"/>
</dbReference>
<comment type="catalytic activity">
    <reaction evidence="1">
        <text>S-ubiquitinyl-[E2 ubiquitin-conjugating enzyme]-L-cysteine + [acceptor protein]-L-lysine = [E2 ubiquitin-conjugating enzyme]-L-cysteine + N(6)-ubiquitinyl-[acceptor protein]-L-lysine.</text>
        <dbReference type="EC" id="2.3.2.27"/>
    </reaction>
</comment>
<dbReference type="GO" id="GO:0061630">
    <property type="term" value="F:ubiquitin protein ligase activity"/>
    <property type="evidence" value="ECO:0007669"/>
    <property type="project" value="UniProtKB-EC"/>
</dbReference>
<reference evidence="15 16" key="1">
    <citation type="journal article" date="2014" name="PLoS Genet.">
        <title>Phylogenetically driven sequencing of extremely halophilic archaea reveals strategies for static and dynamic osmo-response.</title>
        <authorList>
            <person name="Becker E.A."/>
            <person name="Seitzer P.M."/>
            <person name="Tritt A."/>
            <person name="Larsen D."/>
            <person name="Krusor M."/>
            <person name="Yao A.I."/>
            <person name="Wu D."/>
            <person name="Madern D."/>
            <person name="Eisen J.A."/>
            <person name="Darling A.E."/>
            <person name="Facciotti M.T."/>
        </authorList>
    </citation>
    <scope>NUCLEOTIDE SEQUENCE [LARGE SCALE GENOMIC DNA]</scope>
    <source>
        <strain evidence="15 16">JCM 10990</strain>
    </source>
</reference>
<evidence type="ECO:0000256" key="10">
    <source>
        <dbReference type="ARBA" id="ARBA00022989"/>
    </source>
</evidence>
<keyword evidence="4" id="KW-0808">Transferase</keyword>
<keyword evidence="6" id="KW-0479">Metal-binding</keyword>
<evidence type="ECO:0000256" key="3">
    <source>
        <dbReference type="ARBA" id="ARBA00012483"/>
    </source>
</evidence>
<dbReference type="AlphaFoldDB" id="M0ARP3"/>
<keyword evidence="5 13" id="KW-0812">Transmembrane</keyword>
<keyword evidence="10 13" id="KW-1133">Transmembrane helix</keyword>
<feature type="region of interest" description="Disordered" evidence="12">
    <location>
        <begin position="147"/>
        <end position="183"/>
    </location>
</feature>
<dbReference type="Pfam" id="PF12483">
    <property type="entry name" value="GIDE"/>
    <property type="match status" value="1"/>
</dbReference>
<accession>M0ARP3</accession>
<evidence type="ECO:0000256" key="12">
    <source>
        <dbReference type="SAM" id="MobiDB-lite"/>
    </source>
</evidence>
<dbReference type="Proteomes" id="UP000011693">
    <property type="component" value="Unassembled WGS sequence"/>
</dbReference>
<evidence type="ECO:0000259" key="14">
    <source>
        <dbReference type="Pfam" id="PF12483"/>
    </source>
</evidence>
<feature type="transmembrane region" description="Helical" evidence="13">
    <location>
        <begin position="90"/>
        <end position="116"/>
    </location>
</feature>
<evidence type="ECO:0000313" key="15">
    <source>
        <dbReference type="EMBL" id="ELZ01220.1"/>
    </source>
</evidence>
<dbReference type="PATRIC" id="fig|1227492.4.peg.1663"/>
<protein>
    <recommendedName>
        <fullName evidence="3">RING-type E3 ubiquitin transferase</fullName>
        <ecNumber evidence="3">2.3.2.27</ecNumber>
    </recommendedName>
</protein>
<evidence type="ECO:0000256" key="8">
    <source>
        <dbReference type="ARBA" id="ARBA00022786"/>
    </source>
</evidence>
<dbReference type="EC" id="2.3.2.27" evidence="3"/>
<feature type="transmembrane region" description="Helical" evidence="13">
    <location>
        <begin position="54"/>
        <end position="78"/>
    </location>
</feature>
<dbReference type="InterPro" id="IPR022170">
    <property type="entry name" value="MUL1-like"/>
</dbReference>
<keyword evidence="16" id="KW-1185">Reference proteome</keyword>
<comment type="subcellular location">
    <subcellularLocation>
        <location evidence="2">Membrane</location>
        <topology evidence="2">Multi-pass membrane protein</topology>
    </subcellularLocation>
</comment>
<feature type="transmembrane region" description="Helical" evidence="13">
    <location>
        <begin position="12"/>
        <end position="33"/>
    </location>
</feature>
<dbReference type="GO" id="GO:0008270">
    <property type="term" value="F:zinc ion binding"/>
    <property type="evidence" value="ECO:0007669"/>
    <property type="project" value="UniProtKB-KW"/>
</dbReference>
<proteinExistence type="predicted"/>
<feature type="domain" description="E3 Ubiquitin ligase MUL1-like" evidence="14">
    <location>
        <begin position="231"/>
        <end position="317"/>
    </location>
</feature>
<evidence type="ECO:0000256" key="4">
    <source>
        <dbReference type="ARBA" id="ARBA00022679"/>
    </source>
</evidence>
<evidence type="ECO:0000256" key="1">
    <source>
        <dbReference type="ARBA" id="ARBA00000900"/>
    </source>
</evidence>
<evidence type="ECO:0000256" key="9">
    <source>
        <dbReference type="ARBA" id="ARBA00022833"/>
    </source>
</evidence>
<dbReference type="GO" id="GO:0016567">
    <property type="term" value="P:protein ubiquitination"/>
    <property type="evidence" value="ECO:0007669"/>
    <property type="project" value="InterPro"/>
</dbReference>
<feature type="compositionally biased region" description="Low complexity" evidence="12">
    <location>
        <begin position="157"/>
        <end position="180"/>
    </location>
</feature>
<keyword evidence="11 13" id="KW-0472">Membrane</keyword>
<keyword evidence="7" id="KW-0863">Zinc-finger</keyword>
<comment type="caution">
    <text evidence="15">The sequence shown here is derived from an EMBL/GenBank/DDBJ whole genome shotgun (WGS) entry which is preliminary data.</text>
</comment>
<evidence type="ECO:0000256" key="2">
    <source>
        <dbReference type="ARBA" id="ARBA00004141"/>
    </source>
</evidence>
<keyword evidence="9" id="KW-0862">Zinc</keyword>
<organism evidence="15 16">
    <name type="scientific">Natrialba chahannaoensis JCM 10990</name>
    <dbReference type="NCBI Taxonomy" id="1227492"/>
    <lineage>
        <taxon>Archaea</taxon>
        <taxon>Methanobacteriati</taxon>
        <taxon>Methanobacteriota</taxon>
        <taxon>Stenosarchaea group</taxon>
        <taxon>Halobacteria</taxon>
        <taxon>Halobacteriales</taxon>
        <taxon>Natrialbaceae</taxon>
        <taxon>Natrialba</taxon>
    </lineage>
</organism>
<evidence type="ECO:0000256" key="7">
    <source>
        <dbReference type="ARBA" id="ARBA00022771"/>
    </source>
</evidence>